<dbReference type="Proteomes" id="UP000323502">
    <property type="component" value="Unassembled WGS sequence"/>
</dbReference>
<protein>
    <submittedName>
        <fullName evidence="1">Uncharacterized protein</fullName>
    </submittedName>
</protein>
<evidence type="ECO:0000313" key="2">
    <source>
        <dbReference type="Proteomes" id="UP000323502"/>
    </source>
</evidence>
<reference evidence="1 2" key="1">
    <citation type="submission" date="2016-10" db="EMBL/GenBank/DDBJ databases">
        <authorList>
            <person name="Varghese N."/>
            <person name="Submissions S."/>
        </authorList>
    </citation>
    <scope>NUCLEOTIDE SEQUENCE [LARGE SCALE GENOMIC DNA]</scope>
    <source>
        <strain evidence="1 2">S7-754</strain>
    </source>
</reference>
<proteinExistence type="predicted"/>
<dbReference type="AlphaFoldDB" id="A0A1G7J224"/>
<evidence type="ECO:0000313" key="1">
    <source>
        <dbReference type="EMBL" id="SDF18926.1"/>
    </source>
</evidence>
<organism evidence="1 2">
    <name type="scientific">Sphingomonas carotinifaciens</name>
    <dbReference type="NCBI Taxonomy" id="1166323"/>
    <lineage>
        <taxon>Bacteria</taxon>
        <taxon>Pseudomonadati</taxon>
        <taxon>Pseudomonadota</taxon>
        <taxon>Alphaproteobacteria</taxon>
        <taxon>Sphingomonadales</taxon>
        <taxon>Sphingomonadaceae</taxon>
        <taxon>Sphingomonas</taxon>
    </lineage>
</organism>
<dbReference type="RefSeq" id="WP_162853753.1">
    <property type="nucleotide sequence ID" value="NZ_FNBI01000002.1"/>
</dbReference>
<dbReference type="GO" id="GO:0005975">
    <property type="term" value="P:carbohydrate metabolic process"/>
    <property type="evidence" value="ECO:0007669"/>
    <property type="project" value="InterPro"/>
</dbReference>
<gene>
    <name evidence="1" type="ORF">SAMN05216557_102467</name>
</gene>
<dbReference type="InterPro" id="IPR008928">
    <property type="entry name" value="6-hairpin_glycosidase_sf"/>
</dbReference>
<sequence>MSSTVLDIVKPPEDIPGVSAYVLGLREELMGGAMKRLDRFGLGDLSVDICQGADSVWLIIRRPDKGGLALRAAYTPDGGFKVRKLAPEQHEVLRLEAESVVGRHVIALRTSEADLHRLQMQVRLTPRAPLLIPFHPRDCYVLGADDDPLGAHGTVEAAQRGVNSALIYFRFEEPAFGSTLYFQNLTALNDYFRATDTVPDAAMGGEWPELGYLLPTPPQSGTPPTHPLPAGQEVMISDAILVFRDHAGDNELEMARQFLQMLGIAYKALPLPRTDYRDWVGLSERTLRDLAEAPQASRRQYGHRYIMPYPDGEYPDVMVQMSVLAAVHDYGRWLGAPLPLEDELRAGLARFYDPDLQTLRRYLPNVGKDKDADAVDSWYLYHPMLNMARLALQGDEVCRELLLKSVGFGIRAAHHFDYVWPVMYDIRDFTVKTKARNDDRFGQTDVGGIYAYLMLQCHELTDDPTYLAEARAAIDAAVGMRFDLEYQANLTAWGAAACMRLWRITNDDRYLSQSYVYLASFFHNCEIWESEIGHAVHYRTFLGATCLHDSPYMAIYECFDSFTAFEAYLADSGPDLEPAVRMLIGEYCRYALDRAWFYYPEALPKEILADPPHQSGVINPDLAFPLEDLYGDGQSPGQVGQEIYGSGAALVFAARSHHRIDEAPFRLFCNLFIRSIERTGDRALTLSLDGGETCQADLSLVRLKRRKLPQATLTTAGGDIVRAHTTSDDRLDFHVPANGRLILTWSA</sequence>
<keyword evidence="2" id="KW-1185">Reference proteome</keyword>
<dbReference type="EMBL" id="FNBI01000002">
    <property type="protein sequence ID" value="SDF18926.1"/>
    <property type="molecule type" value="Genomic_DNA"/>
</dbReference>
<dbReference type="SUPFAM" id="SSF48208">
    <property type="entry name" value="Six-hairpin glycosidases"/>
    <property type="match status" value="1"/>
</dbReference>
<accession>A0A1G7J224</accession>
<name>A0A1G7J224_9SPHN</name>